<organism evidence="2">
    <name type="scientific">marine sediment metagenome</name>
    <dbReference type="NCBI Taxonomy" id="412755"/>
    <lineage>
        <taxon>unclassified sequences</taxon>
        <taxon>metagenomes</taxon>
        <taxon>ecological metagenomes</taxon>
    </lineage>
</organism>
<dbReference type="Gene3D" id="2.40.50.180">
    <property type="entry name" value="CheA-289, Domain 4"/>
    <property type="match status" value="1"/>
</dbReference>
<name>X1MN58_9ZZZZ</name>
<dbReference type="SUPFAM" id="SSF50341">
    <property type="entry name" value="CheW-like"/>
    <property type="match status" value="1"/>
</dbReference>
<dbReference type="GO" id="GO:0007165">
    <property type="term" value="P:signal transduction"/>
    <property type="evidence" value="ECO:0007669"/>
    <property type="project" value="InterPro"/>
</dbReference>
<accession>X1MN58</accession>
<dbReference type="Pfam" id="PF01584">
    <property type="entry name" value="CheW"/>
    <property type="match status" value="1"/>
</dbReference>
<dbReference type="AlphaFoldDB" id="X1MN58"/>
<comment type="caution">
    <text evidence="2">The sequence shown here is derived from an EMBL/GenBank/DDBJ whole genome shotgun (WGS) entry which is preliminary data.</text>
</comment>
<dbReference type="InterPro" id="IPR036061">
    <property type="entry name" value="CheW-like_dom_sf"/>
</dbReference>
<sequence>MCPAVLHEIVVFIIHAVVGADILGLTGDTEEQSNESRMIVIKRDRERFVFPVDEMLGLRRLSPEDKQKTPSTLSKSSTALSSGVFSLDEKTVGFLDEDKFFESLKRSLVF</sequence>
<dbReference type="PROSITE" id="PS50851">
    <property type="entry name" value="CHEW"/>
    <property type="match status" value="1"/>
</dbReference>
<gene>
    <name evidence="2" type="ORF">S06H3_16330</name>
</gene>
<dbReference type="InterPro" id="IPR002545">
    <property type="entry name" value="CheW-lke_dom"/>
</dbReference>
<dbReference type="GO" id="GO:0006935">
    <property type="term" value="P:chemotaxis"/>
    <property type="evidence" value="ECO:0007669"/>
    <property type="project" value="InterPro"/>
</dbReference>
<dbReference type="EMBL" id="BARV01008073">
    <property type="protein sequence ID" value="GAI16120.1"/>
    <property type="molecule type" value="Genomic_DNA"/>
</dbReference>
<protein>
    <recommendedName>
        <fullName evidence="1">CheW-like domain-containing protein</fullName>
    </recommendedName>
</protein>
<dbReference type="Gene3D" id="2.30.30.40">
    <property type="entry name" value="SH3 Domains"/>
    <property type="match status" value="1"/>
</dbReference>
<feature type="domain" description="CheW-like" evidence="1">
    <location>
        <begin position="1"/>
        <end position="106"/>
    </location>
</feature>
<evidence type="ECO:0000259" key="1">
    <source>
        <dbReference type="PROSITE" id="PS50851"/>
    </source>
</evidence>
<reference evidence="2" key="1">
    <citation type="journal article" date="2014" name="Front. Microbiol.">
        <title>High frequency of phylogenetically diverse reductive dehalogenase-homologous genes in deep subseafloor sedimentary metagenomes.</title>
        <authorList>
            <person name="Kawai M."/>
            <person name="Futagami T."/>
            <person name="Toyoda A."/>
            <person name="Takaki Y."/>
            <person name="Nishi S."/>
            <person name="Hori S."/>
            <person name="Arai W."/>
            <person name="Tsubouchi T."/>
            <person name="Morono Y."/>
            <person name="Uchiyama I."/>
            <person name="Ito T."/>
            <person name="Fujiyama A."/>
            <person name="Inagaki F."/>
            <person name="Takami H."/>
        </authorList>
    </citation>
    <scope>NUCLEOTIDE SEQUENCE</scope>
    <source>
        <strain evidence="2">Expedition CK06-06</strain>
    </source>
</reference>
<evidence type="ECO:0000313" key="2">
    <source>
        <dbReference type="EMBL" id="GAI16120.1"/>
    </source>
</evidence>
<proteinExistence type="predicted"/>